<proteinExistence type="evidence at transcript level"/>
<accession>A0A4Y7LQ52</accession>
<sequence>MANISRVRSRKRSKGEICRLVAPIVPTRQHQQPLNLCVRDPVLLSTLPLSAAAVPIVTSLPSSSSSEFTSTNGKLGVLQRRRKKRSAIFLPPERLADNDVCICKFKFVAGNQPRLQEKKVLSVDSGGNFRFFPELQPNSASATGPPPPPPAAATTSAPGSKQLLNKQKLAIPDLLPISVSPYPKHTTLANAHAEVAASGSGGTAPANNNKKLSRRQKMEQTFGEKGFLIQTQHVPATAGSAFSKFRQLKKFTRYLYRSWRHYLPEEGEGATATAGQSSLLAPADG</sequence>
<evidence type="ECO:0000313" key="2">
    <source>
        <dbReference type="EMBL" id="SVE69675.1"/>
    </source>
</evidence>
<organism evidence="2">
    <name type="scientific">Eubosmina coregoni</name>
    <dbReference type="NCBI Taxonomy" id="186181"/>
    <lineage>
        <taxon>Eukaryota</taxon>
        <taxon>Metazoa</taxon>
        <taxon>Ecdysozoa</taxon>
        <taxon>Arthropoda</taxon>
        <taxon>Crustacea</taxon>
        <taxon>Branchiopoda</taxon>
        <taxon>Diplostraca</taxon>
        <taxon>Cladocera</taxon>
        <taxon>Anomopoda</taxon>
        <taxon>Bosminidae</taxon>
        <taxon>Eubosmina</taxon>
    </lineage>
</organism>
<reference evidence="2" key="1">
    <citation type="submission" date="2018-08" db="EMBL/GenBank/DDBJ databases">
        <authorList>
            <person name="Cornetti L."/>
        </authorList>
    </citation>
    <scope>NUCLEOTIDE SEQUENCE</scope>
    <source>
        <strain evidence="2">FI-BAL1-1</strain>
    </source>
</reference>
<feature type="region of interest" description="Disordered" evidence="1">
    <location>
        <begin position="134"/>
        <end position="158"/>
    </location>
</feature>
<dbReference type="EMBL" id="LR000056">
    <property type="protein sequence ID" value="SVE69675.1"/>
    <property type="molecule type" value="mRNA"/>
</dbReference>
<name>A0A4Y7LQ52_9CRUS</name>
<evidence type="ECO:0000256" key="1">
    <source>
        <dbReference type="SAM" id="MobiDB-lite"/>
    </source>
</evidence>
<protein>
    <submittedName>
        <fullName evidence="2">EOG090X02D0</fullName>
    </submittedName>
</protein>
<dbReference type="AlphaFoldDB" id="A0A4Y7LQ52"/>
<feature type="region of interest" description="Disordered" evidence="1">
    <location>
        <begin position="266"/>
        <end position="285"/>
    </location>
</feature>
<gene>
    <name evidence="2" type="primary">EOG090X02D0</name>
</gene>